<feature type="domain" description="Zn(2)-C6 fungal-type" evidence="3">
    <location>
        <begin position="23"/>
        <end position="52"/>
    </location>
</feature>
<evidence type="ECO:0000259" key="3">
    <source>
        <dbReference type="PROSITE" id="PS50048"/>
    </source>
</evidence>
<dbReference type="FunFam" id="4.10.240.10:FF:000013">
    <property type="entry name" value="C6 transcription factor, putative"/>
    <property type="match status" value="1"/>
</dbReference>
<dbReference type="AlphaFoldDB" id="A0AAJ0GED8"/>
<dbReference type="InterPro" id="IPR036864">
    <property type="entry name" value="Zn2-C6_fun-type_DNA-bd_sf"/>
</dbReference>
<keyword evidence="5" id="KW-1185">Reference proteome</keyword>
<dbReference type="InterPro" id="IPR052783">
    <property type="entry name" value="Metabolic/Drug-Res_Regulator"/>
</dbReference>
<dbReference type="Gene3D" id="4.10.240.10">
    <property type="entry name" value="Zn(2)-C6 fungal-type DNA-binding domain"/>
    <property type="match status" value="1"/>
</dbReference>
<dbReference type="Proteomes" id="UP001271007">
    <property type="component" value="Unassembled WGS sequence"/>
</dbReference>
<dbReference type="CDD" id="cd00067">
    <property type="entry name" value="GAL4"/>
    <property type="match status" value="1"/>
</dbReference>
<keyword evidence="1" id="KW-0539">Nucleus</keyword>
<name>A0AAJ0GED8_9PEZI</name>
<reference evidence="4" key="1">
    <citation type="submission" date="2023-04" db="EMBL/GenBank/DDBJ databases">
        <title>Black Yeasts Isolated from many extreme environments.</title>
        <authorList>
            <person name="Coleine C."/>
            <person name="Stajich J.E."/>
            <person name="Selbmann L."/>
        </authorList>
    </citation>
    <scope>NUCLEOTIDE SEQUENCE</scope>
    <source>
        <strain evidence="4">CCFEE 5312</strain>
    </source>
</reference>
<dbReference type="GO" id="GO:0000981">
    <property type="term" value="F:DNA-binding transcription factor activity, RNA polymerase II-specific"/>
    <property type="evidence" value="ECO:0007669"/>
    <property type="project" value="InterPro"/>
</dbReference>
<proteinExistence type="predicted"/>
<dbReference type="PROSITE" id="PS00463">
    <property type="entry name" value="ZN2_CY6_FUNGAL_1"/>
    <property type="match status" value="1"/>
</dbReference>
<sequence>MSTPQRTTSIDSADAIRKRVCKACDRCRLKKSKCDGSNPCTRCKADNTICVFGERKKSHDKVYPKGYVEMLEQQQAQLVSGLQEMYRRMRNGEPWTGPKLSESTGQPLTHDILAGLGLLERRHNGDFEPFEEDFEKIQSRLIADGAEFVHRRSSFSSDSDRSHTYRKSTTHSTPTPPVFEKDFTFSAAPSPAARSPVPRQRKSYPVTQQSLLHRAPPLTNDPQLFQPQWSRTQFSEPENLMRSDYAMKTPQLDQSLDQVSDMFNNGQWNDSIEPYDINMGLDPYQQQTFSYLNQYSGIPDYTMMSSMDLDADFKQFVQVAT</sequence>
<dbReference type="PROSITE" id="PS50048">
    <property type="entry name" value="ZN2_CY6_FUNGAL_2"/>
    <property type="match status" value="1"/>
</dbReference>
<dbReference type="Pfam" id="PF00172">
    <property type="entry name" value="Zn_clus"/>
    <property type="match status" value="1"/>
</dbReference>
<feature type="compositionally biased region" description="Low complexity" evidence="2">
    <location>
        <begin position="186"/>
        <end position="198"/>
    </location>
</feature>
<dbReference type="EMBL" id="JAWDJX010000007">
    <property type="protein sequence ID" value="KAK3055911.1"/>
    <property type="molecule type" value="Genomic_DNA"/>
</dbReference>
<dbReference type="SUPFAM" id="SSF57701">
    <property type="entry name" value="Zn2/Cys6 DNA-binding domain"/>
    <property type="match status" value="1"/>
</dbReference>
<evidence type="ECO:0000313" key="5">
    <source>
        <dbReference type="Proteomes" id="UP001271007"/>
    </source>
</evidence>
<accession>A0AAJ0GED8</accession>
<evidence type="ECO:0000313" key="4">
    <source>
        <dbReference type="EMBL" id="KAK3055911.1"/>
    </source>
</evidence>
<evidence type="ECO:0000256" key="2">
    <source>
        <dbReference type="SAM" id="MobiDB-lite"/>
    </source>
</evidence>
<dbReference type="PANTHER" id="PTHR47655:SF3">
    <property type="entry name" value="ZN(II)2CYS6 TRANSCRIPTION FACTOR (EUROFUNG)"/>
    <property type="match status" value="1"/>
</dbReference>
<comment type="caution">
    <text evidence="4">The sequence shown here is derived from an EMBL/GenBank/DDBJ whole genome shotgun (WGS) entry which is preliminary data.</text>
</comment>
<protein>
    <submittedName>
        <fullName evidence="4">Fluconazole resistance protein 1</fullName>
    </submittedName>
</protein>
<evidence type="ECO:0000256" key="1">
    <source>
        <dbReference type="ARBA" id="ARBA00023242"/>
    </source>
</evidence>
<feature type="region of interest" description="Disordered" evidence="2">
    <location>
        <begin position="152"/>
        <end position="202"/>
    </location>
</feature>
<dbReference type="SMART" id="SM00066">
    <property type="entry name" value="GAL4"/>
    <property type="match status" value="1"/>
</dbReference>
<dbReference type="PANTHER" id="PTHR47655">
    <property type="entry name" value="QUINIC ACID UTILIZATION ACTIVATOR"/>
    <property type="match status" value="1"/>
</dbReference>
<dbReference type="InterPro" id="IPR001138">
    <property type="entry name" value="Zn2Cys6_DnaBD"/>
</dbReference>
<dbReference type="GO" id="GO:0008270">
    <property type="term" value="F:zinc ion binding"/>
    <property type="evidence" value="ECO:0007669"/>
    <property type="project" value="InterPro"/>
</dbReference>
<gene>
    <name evidence="4" type="primary">FCR1</name>
    <name evidence="4" type="ORF">LTR09_003145</name>
</gene>
<organism evidence="4 5">
    <name type="scientific">Extremus antarcticus</name>
    <dbReference type="NCBI Taxonomy" id="702011"/>
    <lineage>
        <taxon>Eukaryota</taxon>
        <taxon>Fungi</taxon>
        <taxon>Dikarya</taxon>
        <taxon>Ascomycota</taxon>
        <taxon>Pezizomycotina</taxon>
        <taxon>Dothideomycetes</taxon>
        <taxon>Dothideomycetidae</taxon>
        <taxon>Mycosphaerellales</taxon>
        <taxon>Extremaceae</taxon>
        <taxon>Extremus</taxon>
    </lineage>
</organism>